<evidence type="ECO:0000256" key="3">
    <source>
        <dbReference type="ARBA" id="ARBA00022723"/>
    </source>
</evidence>
<keyword evidence="1" id="KW-1277">Toxin-antitoxin system</keyword>
<dbReference type="EMBL" id="LQPG01000029">
    <property type="protein sequence ID" value="ORW09289.1"/>
    <property type="molecule type" value="Genomic_DNA"/>
</dbReference>
<keyword evidence="3" id="KW-0479">Metal-binding</keyword>
<evidence type="ECO:0000313" key="8">
    <source>
        <dbReference type="Proteomes" id="UP000193866"/>
    </source>
</evidence>
<dbReference type="InterPro" id="IPR052919">
    <property type="entry name" value="TA_system_RNase"/>
</dbReference>
<dbReference type="GO" id="GO:0004518">
    <property type="term" value="F:nuclease activity"/>
    <property type="evidence" value="ECO:0007669"/>
    <property type="project" value="UniProtKB-KW"/>
</dbReference>
<dbReference type="RefSeq" id="WP_085265735.1">
    <property type="nucleotide sequence ID" value="NZ_JACKVG010000016.1"/>
</dbReference>
<proteinExistence type="predicted"/>
<evidence type="ECO:0000256" key="5">
    <source>
        <dbReference type="ARBA" id="ARBA00022842"/>
    </source>
</evidence>
<evidence type="ECO:0000256" key="2">
    <source>
        <dbReference type="ARBA" id="ARBA00022722"/>
    </source>
</evidence>
<dbReference type="OrthoDB" id="9798990at2"/>
<feature type="domain" description="PIN" evidence="6">
    <location>
        <begin position="5"/>
        <end position="115"/>
    </location>
</feature>
<dbReference type="GO" id="GO:0046872">
    <property type="term" value="F:metal ion binding"/>
    <property type="evidence" value="ECO:0007669"/>
    <property type="project" value="UniProtKB-KW"/>
</dbReference>
<reference evidence="7 8" key="1">
    <citation type="submission" date="2016-01" db="EMBL/GenBank/DDBJ databases">
        <title>The new phylogeny of the genus Mycobacterium.</title>
        <authorList>
            <person name="Tarcisio F."/>
            <person name="Conor M."/>
            <person name="Antonella G."/>
            <person name="Elisabetta G."/>
            <person name="Giulia F.S."/>
            <person name="Sara T."/>
            <person name="Anna F."/>
            <person name="Clotilde B."/>
            <person name="Roberto B."/>
            <person name="Veronica D.S."/>
            <person name="Fabio R."/>
            <person name="Monica P."/>
            <person name="Olivier J."/>
            <person name="Enrico T."/>
            <person name="Nicola S."/>
        </authorList>
    </citation>
    <scope>NUCLEOTIDE SEQUENCE [LARGE SCALE GENOMIC DNA]</scope>
    <source>
        <strain evidence="7 8">DSM 45394</strain>
    </source>
</reference>
<evidence type="ECO:0000313" key="7">
    <source>
        <dbReference type="EMBL" id="ORW09289.1"/>
    </source>
</evidence>
<evidence type="ECO:0000256" key="1">
    <source>
        <dbReference type="ARBA" id="ARBA00022649"/>
    </source>
</evidence>
<evidence type="ECO:0000256" key="4">
    <source>
        <dbReference type="ARBA" id="ARBA00022801"/>
    </source>
</evidence>
<dbReference type="PANTHER" id="PTHR36173">
    <property type="entry name" value="RIBONUCLEASE VAPC16-RELATED"/>
    <property type="match status" value="1"/>
</dbReference>
<dbReference type="AlphaFoldDB" id="A0A1X1YDX4"/>
<dbReference type="GO" id="GO:0016787">
    <property type="term" value="F:hydrolase activity"/>
    <property type="evidence" value="ECO:0007669"/>
    <property type="project" value="UniProtKB-KW"/>
</dbReference>
<keyword evidence="8" id="KW-1185">Reference proteome</keyword>
<dbReference type="Pfam" id="PF01850">
    <property type="entry name" value="PIN"/>
    <property type="match status" value="1"/>
</dbReference>
<gene>
    <name evidence="7" type="ORF">AWC16_17080</name>
</gene>
<dbReference type="InterPro" id="IPR041705">
    <property type="entry name" value="PIN_Sll0205"/>
</dbReference>
<dbReference type="InterPro" id="IPR002716">
    <property type="entry name" value="PIN_dom"/>
</dbReference>
<evidence type="ECO:0000259" key="6">
    <source>
        <dbReference type="Pfam" id="PF01850"/>
    </source>
</evidence>
<keyword evidence="5" id="KW-0460">Magnesium</keyword>
<dbReference type="Proteomes" id="UP000193866">
    <property type="component" value="Unassembled WGS sequence"/>
</dbReference>
<dbReference type="Gene3D" id="3.40.50.1010">
    <property type="entry name" value="5'-nuclease"/>
    <property type="match status" value="1"/>
</dbReference>
<organism evidence="7 8">
    <name type="scientific">Mycolicibacter longobardus</name>
    <dbReference type="NCBI Taxonomy" id="1108812"/>
    <lineage>
        <taxon>Bacteria</taxon>
        <taxon>Bacillati</taxon>
        <taxon>Actinomycetota</taxon>
        <taxon>Actinomycetes</taxon>
        <taxon>Mycobacteriales</taxon>
        <taxon>Mycobacteriaceae</taxon>
        <taxon>Mycolicibacter</taxon>
    </lineage>
</organism>
<name>A0A1X1YDX4_9MYCO</name>
<sequence length="127" mass="13703">MTGLLLDTHVVIWLLDDSPRLGQQARERVAAGGTVFVSAASIWEMSIKATLGKLTLPADLDEAIDRSGLRDLPVTRRHALASDLVVLPHRDPFDAILMAQATVERLTLLTADAKLLDALPDAVDAAR</sequence>
<dbReference type="InterPro" id="IPR029060">
    <property type="entry name" value="PIN-like_dom_sf"/>
</dbReference>
<keyword evidence="4" id="KW-0378">Hydrolase</keyword>
<protein>
    <submittedName>
        <fullName evidence="7">Twitching motility protein PilT</fullName>
    </submittedName>
</protein>
<dbReference type="PANTHER" id="PTHR36173:SF2">
    <property type="entry name" value="RIBONUCLEASE VAPC16"/>
    <property type="match status" value="1"/>
</dbReference>
<dbReference type="STRING" id="1108812.AWC16_17080"/>
<dbReference type="CDD" id="cd09872">
    <property type="entry name" value="PIN_Sll0205-like"/>
    <property type="match status" value="1"/>
</dbReference>
<dbReference type="SUPFAM" id="SSF88723">
    <property type="entry name" value="PIN domain-like"/>
    <property type="match status" value="1"/>
</dbReference>
<comment type="caution">
    <text evidence="7">The sequence shown here is derived from an EMBL/GenBank/DDBJ whole genome shotgun (WGS) entry which is preliminary data.</text>
</comment>
<keyword evidence="2" id="KW-0540">Nuclease</keyword>
<accession>A0A1X1YDX4</accession>